<dbReference type="Pfam" id="PF01397">
    <property type="entry name" value="Terpene_synth"/>
    <property type="match status" value="1"/>
</dbReference>
<evidence type="ECO:0000259" key="12">
    <source>
        <dbReference type="Pfam" id="PF01397"/>
    </source>
</evidence>
<evidence type="ECO:0000259" key="13">
    <source>
        <dbReference type="Pfam" id="PF03936"/>
    </source>
</evidence>
<dbReference type="Gene3D" id="1.10.600.10">
    <property type="entry name" value="Farnesyl Diphosphate Synthase"/>
    <property type="match status" value="1"/>
</dbReference>
<accession>A0AAD4JKS0</accession>
<feature type="domain" description="Terpene synthase metal-binding" evidence="13">
    <location>
        <begin position="192"/>
        <end position="430"/>
    </location>
</feature>
<dbReference type="Proteomes" id="UP001190926">
    <property type="component" value="Unassembled WGS sequence"/>
</dbReference>
<dbReference type="InterPro" id="IPR034741">
    <property type="entry name" value="Terpene_cyclase-like_1_C"/>
</dbReference>
<dbReference type="CDD" id="cd00684">
    <property type="entry name" value="Terpene_cyclase_plant_C1"/>
    <property type="match status" value="1"/>
</dbReference>
<evidence type="ECO:0000256" key="2">
    <source>
        <dbReference type="ARBA" id="ARBA00004229"/>
    </source>
</evidence>
<dbReference type="GO" id="GO:0009507">
    <property type="term" value="C:chloroplast"/>
    <property type="evidence" value="ECO:0007669"/>
    <property type="project" value="UniProtKB-SubCell"/>
</dbReference>
<evidence type="ECO:0000256" key="10">
    <source>
        <dbReference type="ARBA" id="ARBA00023239"/>
    </source>
</evidence>
<evidence type="ECO:0000313" key="15">
    <source>
        <dbReference type="Proteomes" id="UP001190926"/>
    </source>
</evidence>
<comment type="caution">
    <text evidence="14">The sequence shown here is derived from an EMBL/GenBank/DDBJ whole genome shotgun (WGS) entry which is preliminary data.</text>
</comment>
<evidence type="ECO:0000313" key="14">
    <source>
        <dbReference type="EMBL" id="KAH6835655.1"/>
    </source>
</evidence>
<evidence type="ECO:0000256" key="6">
    <source>
        <dbReference type="ARBA" id="ARBA00022640"/>
    </source>
</evidence>
<proteinExistence type="inferred from homology"/>
<keyword evidence="5" id="KW-0150">Chloroplast</keyword>
<dbReference type="GO" id="GO:0016099">
    <property type="term" value="P:monoterpenoid biosynthetic process"/>
    <property type="evidence" value="ECO:0007669"/>
    <property type="project" value="UniProtKB-ARBA"/>
</dbReference>
<evidence type="ECO:0000256" key="9">
    <source>
        <dbReference type="ARBA" id="ARBA00022946"/>
    </source>
</evidence>
<keyword evidence="6" id="KW-0934">Plastid</keyword>
<evidence type="ECO:0000256" key="1">
    <source>
        <dbReference type="ARBA" id="ARBA00001946"/>
    </source>
</evidence>
<evidence type="ECO:0000256" key="5">
    <source>
        <dbReference type="ARBA" id="ARBA00022528"/>
    </source>
</evidence>
<comment type="similarity">
    <text evidence="11">Belongs to the terpene synthase family. Tpsb subfamily.</text>
</comment>
<keyword evidence="10" id="KW-0456">Lyase</keyword>
<dbReference type="SUPFAM" id="SSF48239">
    <property type="entry name" value="Terpenoid cyclases/Protein prenyltransferases"/>
    <property type="match status" value="1"/>
</dbReference>
<dbReference type="InterPro" id="IPR008930">
    <property type="entry name" value="Terpenoid_cyclase/PrenylTrfase"/>
</dbReference>
<dbReference type="PANTHER" id="PTHR31225:SF253">
    <property type="entry name" value="SESQUITERPENE SYNTHASE 31"/>
    <property type="match status" value="1"/>
</dbReference>
<dbReference type="GO" id="GO:0010333">
    <property type="term" value="F:terpene synthase activity"/>
    <property type="evidence" value="ECO:0007669"/>
    <property type="project" value="InterPro"/>
</dbReference>
<keyword evidence="9" id="KW-0809">Transit peptide</keyword>
<feature type="domain" description="Terpene synthase N-terminal" evidence="12">
    <location>
        <begin position="6"/>
        <end position="134"/>
    </location>
</feature>
<name>A0AAD4JKS0_PERFH</name>
<comment type="subunit">
    <text evidence="4">Monomer.</text>
</comment>
<comment type="pathway">
    <text evidence="3">Secondary metabolite biosynthesis; terpenoid biosynthesis.</text>
</comment>
<dbReference type="Pfam" id="PF03936">
    <property type="entry name" value="Terpene_synth_C"/>
    <property type="match status" value="1"/>
</dbReference>
<comment type="subcellular location">
    <subcellularLocation>
        <location evidence="2">Plastid</location>
        <location evidence="2">Chloroplast</location>
    </subcellularLocation>
</comment>
<dbReference type="GO" id="GO:0016102">
    <property type="term" value="P:diterpenoid biosynthetic process"/>
    <property type="evidence" value="ECO:0007669"/>
    <property type="project" value="InterPro"/>
</dbReference>
<keyword evidence="7" id="KW-0479">Metal-binding</keyword>
<dbReference type="InterPro" id="IPR001906">
    <property type="entry name" value="Terpene_synth_N"/>
</dbReference>
<organism evidence="14 15">
    <name type="scientific">Perilla frutescens var. hirtella</name>
    <name type="common">Perilla citriodora</name>
    <name type="synonym">Perilla setoyensis</name>
    <dbReference type="NCBI Taxonomy" id="608512"/>
    <lineage>
        <taxon>Eukaryota</taxon>
        <taxon>Viridiplantae</taxon>
        <taxon>Streptophyta</taxon>
        <taxon>Embryophyta</taxon>
        <taxon>Tracheophyta</taxon>
        <taxon>Spermatophyta</taxon>
        <taxon>Magnoliopsida</taxon>
        <taxon>eudicotyledons</taxon>
        <taxon>Gunneridae</taxon>
        <taxon>Pentapetalae</taxon>
        <taxon>asterids</taxon>
        <taxon>lamiids</taxon>
        <taxon>Lamiales</taxon>
        <taxon>Lamiaceae</taxon>
        <taxon>Nepetoideae</taxon>
        <taxon>Elsholtzieae</taxon>
        <taxon>Perilla</taxon>
    </lineage>
</organism>
<evidence type="ECO:0000256" key="8">
    <source>
        <dbReference type="ARBA" id="ARBA00022842"/>
    </source>
</evidence>
<dbReference type="InterPro" id="IPR008949">
    <property type="entry name" value="Isoprenoid_synthase_dom_sf"/>
</dbReference>
<gene>
    <name evidence="14" type="ORF">C2S53_010533</name>
</gene>
<evidence type="ECO:0000256" key="11">
    <source>
        <dbReference type="ARBA" id="ARBA00033744"/>
    </source>
</evidence>
<sequence>MAATSTKLMVLVDTIERLGLAYHFESEIDEKLKQVFNSEEDYDLFTTALRFRLLRQHRYHVSCDGLDKFVDKDYKLKESLFGDIEGLLSLYEAAHVRIHDENILDEAMAFTTHELSNMLAELESPMKEKVQQALDYPLHKSLTILNLRFYIPIYEKDELRNELLLRLAKFNFNFLQNIYRNELFQLSTWWNKFDLKSKLPAYSRDGLIECYIWGMAFHFEPQYSFIRVMIAKTYQMLTVVDDTYDNYATLEEAELLTHAFERWNMDKIDVLPDYMKIVYKFVMSVSEDFEREAERQEISFAIPYYIEAVKQLCRAYFKEQKWIMEREMPSFEDYLIHSRITGLIYVTFTALLPGLKSATKETIDWLLSDPKILVLASELGRLLDDLGSDQRESREEKMLTVMECYMKDKGVTKQEVFSRYSELIEDRWKQLNAEWVNSRSTCTMPKEMVEQFLNIMQAAEVTYKNNEDGYTYPDKNLTPLVAALLVEPLII</sequence>
<keyword evidence="15" id="KW-1185">Reference proteome</keyword>
<dbReference type="SUPFAM" id="SSF48576">
    <property type="entry name" value="Terpenoid synthases"/>
    <property type="match status" value="1"/>
</dbReference>
<dbReference type="InterPro" id="IPR005630">
    <property type="entry name" value="Terpene_synthase_metal-bd"/>
</dbReference>
<dbReference type="PANTHER" id="PTHR31225">
    <property type="entry name" value="OS04G0344100 PROTEIN-RELATED"/>
    <property type="match status" value="1"/>
</dbReference>
<evidence type="ECO:0000256" key="7">
    <source>
        <dbReference type="ARBA" id="ARBA00022723"/>
    </source>
</evidence>
<evidence type="ECO:0000256" key="4">
    <source>
        <dbReference type="ARBA" id="ARBA00011245"/>
    </source>
</evidence>
<dbReference type="SFLD" id="SFLDS00005">
    <property type="entry name" value="Isoprenoid_Synthase_Type_I"/>
    <property type="match status" value="1"/>
</dbReference>
<dbReference type="EMBL" id="SDAM02000033">
    <property type="protein sequence ID" value="KAH6835655.1"/>
    <property type="molecule type" value="Genomic_DNA"/>
</dbReference>
<reference evidence="14 15" key="1">
    <citation type="journal article" date="2021" name="Nat. Commun.">
        <title>Incipient diploidization of the medicinal plant Perilla within 10,000 years.</title>
        <authorList>
            <person name="Zhang Y."/>
            <person name="Shen Q."/>
            <person name="Leng L."/>
            <person name="Zhang D."/>
            <person name="Chen S."/>
            <person name="Shi Y."/>
            <person name="Ning Z."/>
            <person name="Chen S."/>
        </authorList>
    </citation>
    <scope>NUCLEOTIDE SEQUENCE [LARGE SCALE GENOMIC DNA]</scope>
    <source>
        <strain evidence="15">cv. PC099</strain>
    </source>
</reference>
<dbReference type="GO" id="GO:0000287">
    <property type="term" value="F:magnesium ion binding"/>
    <property type="evidence" value="ECO:0007669"/>
    <property type="project" value="InterPro"/>
</dbReference>
<dbReference type="InterPro" id="IPR044814">
    <property type="entry name" value="Terpene_cyclase_plant_C1"/>
</dbReference>
<dbReference type="SFLD" id="SFLDG01019">
    <property type="entry name" value="Terpene_Cyclase_Like_1_C_Termi"/>
    <property type="match status" value="1"/>
</dbReference>
<dbReference type="FunFam" id="1.50.10.130:FF:000001">
    <property type="entry name" value="Isoprene synthase, chloroplastic"/>
    <property type="match status" value="1"/>
</dbReference>
<dbReference type="Gene3D" id="1.50.10.130">
    <property type="entry name" value="Terpene synthase, N-terminal domain"/>
    <property type="match status" value="1"/>
</dbReference>
<evidence type="ECO:0000256" key="3">
    <source>
        <dbReference type="ARBA" id="ARBA00004721"/>
    </source>
</evidence>
<dbReference type="AlphaFoldDB" id="A0AAD4JKS0"/>
<dbReference type="InterPro" id="IPR036965">
    <property type="entry name" value="Terpene_synth_N_sf"/>
</dbReference>
<protein>
    <submittedName>
        <fullName evidence="14">Uncharacterized protein</fullName>
    </submittedName>
</protein>
<dbReference type="InterPro" id="IPR050148">
    <property type="entry name" value="Terpene_synthase-like"/>
</dbReference>
<keyword evidence="8" id="KW-0460">Magnesium</keyword>
<dbReference type="FunFam" id="1.10.600.10:FF:000007">
    <property type="entry name" value="Isoprene synthase, chloroplastic"/>
    <property type="match status" value="1"/>
</dbReference>
<comment type="cofactor">
    <cofactor evidence="1">
        <name>Mg(2+)</name>
        <dbReference type="ChEBI" id="CHEBI:18420"/>
    </cofactor>
</comment>